<evidence type="ECO:0000313" key="5">
    <source>
        <dbReference type="EMBL" id="OGK73952.1"/>
    </source>
</evidence>
<dbReference type="AlphaFoldDB" id="A0A1F7L1E4"/>
<evidence type="ECO:0000256" key="3">
    <source>
        <dbReference type="RuleBase" id="RU361196"/>
    </source>
</evidence>
<evidence type="ECO:0000256" key="1">
    <source>
        <dbReference type="ARBA" id="ARBA00006821"/>
    </source>
</evidence>
<dbReference type="InterPro" id="IPR052046">
    <property type="entry name" value="GH57_Enzymes"/>
</dbReference>
<comment type="caution">
    <text evidence="5">The sequence shown here is derived from an EMBL/GenBank/DDBJ whole genome shotgun (WGS) entry which is preliminary data.</text>
</comment>
<organism evidence="5 6">
    <name type="scientific">Candidatus Roizmanbacteria bacterium RIFOXYD1_FULL_38_12</name>
    <dbReference type="NCBI Taxonomy" id="1802093"/>
    <lineage>
        <taxon>Bacteria</taxon>
        <taxon>Candidatus Roizmaniibacteriota</taxon>
    </lineage>
</organism>
<reference evidence="5 6" key="1">
    <citation type="journal article" date="2016" name="Nat. Commun.">
        <title>Thousands of microbial genomes shed light on interconnected biogeochemical processes in an aquifer system.</title>
        <authorList>
            <person name="Anantharaman K."/>
            <person name="Brown C.T."/>
            <person name="Hug L.A."/>
            <person name="Sharon I."/>
            <person name="Castelle C.J."/>
            <person name="Probst A.J."/>
            <person name="Thomas B.C."/>
            <person name="Singh A."/>
            <person name="Wilkins M.J."/>
            <person name="Karaoz U."/>
            <person name="Brodie E.L."/>
            <person name="Williams K.H."/>
            <person name="Hubbard S.S."/>
            <person name="Banfield J.F."/>
        </authorList>
    </citation>
    <scope>NUCLEOTIDE SEQUENCE [LARGE SCALE GENOMIC DNA]</scope>
</reference>
<dbReference type="PANTHER" id="PTHR36306:SF1">
    <property type="entry name" value="ALPHA-AMYLASE-RELATED"/>
    <property type="match status" value="1"/>
</dbReference>
<comment type="similarity">
    <text evidence="1 3">Belongs to the glycosyl hydrolase 57 family.</text>
</comment>
<feature type="domain" description="Glycoside hydrolase family 57 N-terminal" evidence="4">
    <location>
        <begin position="36"/>
        <end position="286"/>
    </location>
</feature>
<dbReference type="GO" id="GO:0005975">
    <property type="term" value="P:carbohydrate metabolic process"/>
    <property type="evidence" value="ECO:0007669"/>
    <property type="project" value="InterPro"/>
</dbReference>
<keyword evidence="2 3" id="KW-0119">Carbohydrate metabolism</keyword>
<dbReference type="Gene3D" id="3.20.110.10">
    <property type="entry name" value="Glycoside hydrolase 38, N terminal domain"/>
    <property type="match status" value="1"/>
</dbReference>
<dbReference type="SUPFAM" id="SSF88713">
    <property type="entry name" value="Glycoside hydrolase/deacetylase"/>
    <property type="match status" value="1"/>
</dbReference>
<evidence type="ECO:0000256" key="2">
    <source>
        <dbReference type="ARBA" id="ARBA00023277"/>
    </source>
</evidence>
<dbReference type="InterPro" id="IPR011330">
    <property type="entry name" value="Glyco_hydro/deAcase_b/a-brl"/>
</dbReference>
<gene>
    <name evidence="5" type="ORF">A3K52_04200</name>
</gene>
<dbReference type="EMBL" id="MGBR01000001">
    <property type="protein sequence ID" value="OGK73952.1"/>
    <property type="molecule type" value="Genomic_DNA"/>
</dbReference>
<evidence type="ECO:0000313" key="6">
    <source>
        <dbReference type="Proteomes" id="UP000177050"/>
    </source>
</evidence>
<dbReference type="Pfam" id="PF03065">
    <property type="entry name" value="Glyco_hydro_57"/>
    <property type="match status" value="1"/>
</dbReference>
<dbReference type="GO" id="GO:0003824">
    <property type="term" value="F:catalytic activity"/>
    <property type="evidence" value="ECO:0007669"/>
    <property type="project" value="InterPro"/>
</dbReference>
<dbReference type="Proteomes" id="UP000177050">
    <property type="component" value="Unassembled WGS sequence"/>
</dbReference>
<evidence type="ECO:0000259" key="4">
    <source>
        <dbReference type="Pfam" id="PF03065"/>
    </source>
</evidence>
<name>A0A1F7L1E4_9BACT</name>
<protein>
    <recommendedName>
        <fullName evidence="4">Glycoside hydrolase family 57 N-terminal domain-containing protein</fullName>
    </recommendedName>
</protein>
<accession>A0A1F7L1E4</accession>
<dbReference type="InterPro" id="IPR027291">
    <property type="entry name" value="Glyco_hydro_38_N_sf"/>
</dbReference>
<sequence length="460" mass="53281">MTEFNRPFQPKEHSVDKEVALAIERFRVFWHGHGYQPWRKLGFEGDKQDIFDISENWNKKVTDECYRRLVEPIVQDFDGQHQYPPLIESPFFSFHLFGSIRSFIKEYCGNDWDKIKEAVRKQPIPILDPICHPILPLLPAEIQEILIEAGIHAWENDYDIKLRNKRGKFKKPVGFWLPEMAVNQITLNVLAKKGIHFVFLRREQIEAGEEASIYEIETDTQPIYAFVTDTEISNAISGGTQTKDAEDFYRRHQSLIDNRSRPPMLANDLETIDHHHPMMRFFFNYLFRNIFGGDNNPDNRFTRGTAMIKRGKVIDNTSWTCPHGLGRWTGENGCQCHAGGGIDDHTIKDRKDHYMLLRSYLDNVVNRLHVAAGERNWQMPFTRWLVEQHKNLSCGWRISLASVDASFQSLFKELLINIAGLQSCGWYFGKESNLERDIPQGCLQALRLKTTPTGPIEGGS</sequence>
<dbReference type="PANTHER" id="PTHR36306">
    <property type="entry name" value="ALPHA-AMYLASE-RELATED-RELATED"/>
    <property type="match status" value="1"/>
</dbReference>
<dbReference type="InterPro" id="IPR004300">
    <property type="entry name" value="Glyco_hydro_57_N"/>
</dbReference>
<proteinExistence type="inferred from homology"/>